<feature type="domain" description="ABC-2 type transporter transmembrane" evidence="6">
    <location>
        <begin position="501"/>
        <end position="686"/>
    </location>
</feature>
<dbReference type="KEGG" id="slc:SL103_05475"/>
<dbReference type="PANTHER" id="PTHR43077">
    <property type="entry name" value="TRANSPORT PERMEASE YVFS-RELATED"/>
    <property type="match status" value="1"/>
</dbReference>
<keyword evidence="2 5" id="KW-0812">Transmembrane</keyword>
<dbReference type="InterPro" id="IPR051328">
    <property type="entry name" value="T7SS_ABC-Transporter"/>
</dbReference>
<dbReference type="InterPro" id="IPR023908">
    <property type="entry name" value="xxxLxxG_rpt"/>
</dbReference>
<comment type="subcellular location">
    <subcellularLocation>
        <location evidence="1">Membrane</location>
        <topology evidence="1">Multi-pass membrane protein</topology>
    </subcellularLocation>
</comment>
<feature type="transmembrane region" description="Helical" evidence="5">
    <location>
        <begin position="21"/>
        <end position="39"/>
    </location>
</feature>
<keyword evidence="8" id="KW-1185">Reference proteome</keyword>
<accession>A0A1D7VG98</accession>
<keyword evidence="4 5" id="KW-0472">Membrane</keyword>
<gene>
    <name evidence="7" type="ORF">SL103_05475</name>
</gene>
<feature type="transmembrane region" description="Helical" evidence="5">
    <location>
        <begin position="551"/>
        <end position="573"/>
    </location>
</feature>
<proteinExistence type="predicted"/>
<dbReference type="NCBIfam" id="TIGR03057">
    <property type="entry name" value="xxxLxxG_by_4"/>
    <property type="match status" value="3"/>
</dbReference>
<dbReference type="PANTHER" id="PTHR43077:SF5">
    <property type="entry name" value="PHAGE INFECTION PROTEIN"/>
    <property type="match status" value="1"/>
</dbReference>
<feature type="transmembrane region" description="Helical" evidence="5">
    <location>
        <begin position="510"/>
        <end position="530"/>
    </location>
</feature>
<evidence type="ECO:0000256" key="4">
    <source>
        <dbReference type="ARBA" id="ARBA00023136"/>
    </source>
</evidence>
<evidence type="ECO:0000313" key="7">
    <source>
        <dbReference type="EMBL" id="AOP45766.1"/>
    </source>
</evidence>
<dbReference type="AlphaFoldDB" id="A0A1D7VG98"/>
<organism evidence="7 8">
    <name type="scientific">Streptomyces lydicus</name>
    <dbReference type="NCBI Taxonomy" id="47763"/>
    <lineage>
        <taxon>Bacteria</taxon>
        <taxon>Bacillati</taxon>
        <taxon>Actinomycetota</taxon>
        <taxon>Actinomycetes</taxon>
        <taxon>Kitasatosporales</taxon>
        <taxon>Streptomycetaceae</taxon>
        <taxon>Streptomyces</taxon>
    </lineage>
</organism>
<dbReference type="InterPro" id="IPR017501">
    <property type="entry name" value="Phage_infect_YhgE_C"/>
</dbReference>
<protein>
    <recommendedName>
        <fullName evidence="6">ABC-2 type transporter transmembrane domain-containing protein</fullName>
    </recommendedName>
</protein>
<dbReference type="GO" id="GO:0140359">
    <property type="term" value="F:ABC-type transporter activity"/>
    <property type="evidence" value="ECO:0007669"/>
    <property type="project" value="InterPro"/>
</dbReference>
<reference evidence="7 8" key="1">
    <citation type="submission" date="2016-09" db="EMBL/GenBank/DDBJ databases">
        <title>Complete genome sequencing of Streptomyces lydicus 103 and metabolic pathways analysis of antibiotic biosynthesis.</title>
        <authorList>
            <person name="Jia N."/>
            <person name="Ding M.-Z."/>
            <person name="Gao F."/>
            <person name="Yuan Y.-J."/>
        </authorList>
    </citation>
    <scope>NUCLEOTIDE SEQUENCE [LARGE SCALE GENOMIC DNA]</scope>
    <source>
        <strain evidence="7 8">103</strain>
    </source>
</reference>
<dbReference type="InterPro" id="IPR017500">
    <property type="entry name" value="Phage_infect_YhgE_N"/>
</dbReference>
<evidence type="ECO:0000256" key="3">
    <source>
        <dbReference type="ARBA" id="ARBA00022989"/>
    </source>
</evidence>
<evidence type="ECO:0000256" key="1">
    <source>
        <dbReference type="ARBA" id="ARBA00004141"/>
    </source>
</evidence>
<evidence type="ECO:0000259" key="6">
    <source>
        <dbReference type="Pfam" id="PF12698"/>
    </source>
</evidence>
<evidence type="ECO:0000256" key="5">
    <source>
        <dbReference type="SAM" id="Phobius"/>
    </source>
</evidence>
<dbReference type="NCBIfam" id="TIGR03061">
    <property type="entry name" value="pip_yhgE_Nterm"/>
    <property type="match status" value="1"/>
</dbReference>
<feature type="transmembrane region" description="Helical" evidence="5">
    <location>
        <begin position="612"/>
        <end position="631"/>
    </location>
</feature>
<feature type="transmembrane region" description="Helical" evidence="5">
    <location>
        <begin position="665"/>
        <end position="688"/>
    </location>
</feature>
<dbReference type="GO" id="GO:0016020">
    <property type="term" value="C:membrane"/>
    <property type="evidence" value="ECO:0007669"/>
    <property type="project" value="UniProtKB-SubCell"/>
</dbReference>
<dbReference type="OrthoDB" id="9811483at2"/>
<dbReference type="Gene3D" id="3.40.1710.10">
    <property type="entry name" value="abc type-2 transporter like domain"/>
    <property type="match status" value="1"/>
</dbReference>
<sequence length="705" mass="73610">MRSPRLAALELRRFGRGKLPRLGLVALMLIPLLYGALYLCSFWDPYARLDKIPVALVNEDRGATAGGKKITAGEDLTEKVTDSKTFDWQEVSAADAAKGVENGTYYLSLTVPKDFSERIASSSGDDPQTGALQVRTNDANNYVVGSISKTVFSEIRAKTSATSTRGMLDKIFVSFSDLHDKTAEAADGAGKVDKGLGTAKDKTGELADGLGKLDQGSGAVSKGAGQVSDGTAKAASKARQLSQGAGQVADGTQQLAEKVQGIAKKDLPYLRAHGQEIGEKAQTVADLTQRLDEDLSKLPGDSARAAGQARKNADDAAELYRERCGVVATDPDCPKLKAIADGTAVAADAAEKVNDTIGRTDFGQLHTKLRDLHRIAVTVADQAPGIADRADAAIAKINALNSGAHKVSQGAGLLADGIHTLADGAGKVADGAGKVHSGLGDAKDGAEKITGGLFKLKDGSNQLADGLHSGVAKIPDYDKKDRDARTEVMADPVALAAKSLHKAPNYGTGLAPYFIPLSLWVGAMVAFMLLQPLGKRALAAGAPGWRIALGSWLPAYAVGVVQVLALMAVLHWGLGLEMARSGATVGFLLLATACFTALIQLLSAFFGPAGRVLTLVVLMLQLTSAGGTYPVQTSPGFFAAIHPFLPMSYVVDGLRRLITGGDLTVVWQGCAVLAAFTLGALALTALTARGRQVVRMKDLHPELSL</sequence>
<evidence type="ECO:0000256" key="2">
    <source>
        <dbReference type="ARBA" id="ARBA00022692"/>
    </source>
</evidence>
<dbReference type="Pfam" id="PF12698">
    <property type="entry name" value="ABC2_membrane_3"/>
    <property type="match status" value="2"/>
</dbReference>
<dbReference type="NCBIfam" id="TIGR03062">
    <property type="entry name" value="pip_yhgE_Cterm"/>
    <property type="match status" value="1"/>
</dbReference>
<feature type="domain" description="ABC-2 type transporter transmembrane" evidence="6">
    <location>
        <begin position="25"/>
        <end position="158"/>
    </location>
</feature>
<dbReference type="Proteomes" id="UP000094094">
    <property type="component" value="Chromosome"/>
</dbReference>
<dbReference type="InterPro" id="IPR013525">
    <property type="entry name" value="ABC2_TM"/>
</dbReference>
<name>A0A1D7VG98_9ACTN</name>
<dbReference type="Gene3D" id="1.10.287.950">
    <property type="entry name" value="Methyl-accepting chemotaxis protein"/>
    <property type="match status" value="1"/>
</dbReference>
<feature type="transmembrane region" description="Helical" evidence="5">
    <location>
        <begin position="585"/>
        <end position="605"/>
    </location>
</feature>
<keyword evidence="3 5" id="KW-1133">Transmembrane helix</keyword>
<evidence type="ECO:0000313" key="8">
    <source>
        <dbReference type="Proteomes" id="UP000094094"/>
    </source>
</evidence>
<dbReference type="RefSeq" id="WP_069567637.1">
    <property type="nucleotide sequence ID" value="NZ_CP017157.1"/>
</dbReference>
<dbReference type="EMBL" id="CP017157">
    <property type="protein sequence ID" value="AOP45766.1"/>
    <property type="molecule type" value="Genomic_DNA"/>
</dbReference>